<dbReference type="Proteomes" id="UP001148786">
    <property type="component" value="Unassembled WGS sequence"/>
</dbReference>
<dbReference type="InterPro" id="IPR036378">
    <property type="entry name" value="FAS1_dom_sf"/>
</dbReference>
<dbReference type="OrthoDB" id="7700931at2759"/>
<dbReference type="Gene3D" id="2.30.180.10">
    <property type="entry name" value="FAS1 domain"/>
    <property type="match status" value="2"/>
</dbReference>
<name>A0A9W8N2H7_9AGAR</name>
<sequence length="511" mass="57852">MRIELLVFLLSGPLRVLSATCLGRSGSPNVKVTNQGAESPSSNIGIDSAFPGKHPHHPPEKEPTGTVYEVLSSDPKFSKLTKALNFVDEVAALLNDTSAMLTFFATPDHALRPPERDDYDRDIYSDAFKHDVDQNLFELTDFINLSQAIDLLDRFEQNGAPEDDDNKRKRILKFILRSILEYHIVPKDAYDGPTLGHNTTYATNLTIPHVLDGQPLRLRVSQKFFPVTAINFFSKIVQPSTKATNGIIHVVDHPLLPPPPVFQELYLIPHFFSTLTSALQRSELTEALDLRFVHGKGLQGASLVTVFAPTNRAFDKLPQKLKFFLFSPFGARILKKILQYHIVPDVAVYSDYLHHKSALEPKCEQVLQVQNTEPDQSIPWYLRFEDHRHDRRPAEPLSSVNVTLETLFTNHTLQAHIERTNVTLPIPGPRKPSWIETKVFVNHQLVAVPDIVALNGAIHVVDALLDPRGPKHGRHEGDHDEENGYDEDSHVQHDEIWGDWEEWLLQWANEN</sequence>
<dbReference type="EMBL" id="JANKHO010000010">
    <property type="protein sequence ID" value="KAJ3517790.1"/>
    <property type="molecule type" value="Genomic_DNA"/>
</dbReference>
<dbReference type="SUPFAM" id="SSF82153">
    <property type="entry name" value="FAS1 domain"/>
    <property type="match status" value="2"/>
</dbReference>
<evidence type="ECO:0000259" key="3">
    <source>
        <dbReference type="PROSITE" id="PS50213"/>
    </source>
</evidence>
<feature type="domain" description="FAS1" evidence="3">
    <location>
        <begin position="259"/>
        <end position="465"/>
    </location>
</feature>
<evidence type="ECO:0000313" key="4">
    <source>
        <dbReference type="EMBL" id="KAJ3517790.1"/>
    </source>
</evidence>
<gene>
    <name evidence="4" type="ORF">NLJ89_g268</name>
</gene>
<reference evidence="4" key="1">
    <citation type="submission" date="2022-07" db="EMBL/GenBank/DDBJ databases">
        <title>Genome Sequence of Agrocybe chaxingu.</title>
        <authorList>
            <person name="Buettner E."/>
        </authorList>
    </citation>
    <scope>NUCLEOTIDE SEQUENCE</scope>
    <source>
        <strain evidence="4">MP-N11</strain>
    </source>
</reference>
<feature type="chain" id="PRO_5040722947" description="FAS1 domain-containing protein" evidence="2">
    <location>
        <begin position="20"/>
        <end position="511"/>
    </location>
</feature>
<evidence type="ECO:0000256" key="2">
    <source>
        <dbReference type="SAM" id="SignalP"/>
    </source>
</evidence>
<dbReference type="InterPro" id="IPR050904">
    <property type="entry name" value="Adhesion/Biosynth-related"/>
</dbReference>
<dbReference type="GO" id="GO:0005615">
    <property type="term" value="C:extracellular space"/>
    <property type="evidence" value="ECO:0007669"/>
    <property type="project" value="TreeGrafter"/>
</dbReference>
<organism evidence="4 5">
    <name type="scientific">Agrocybe chaxingu</name>
    <dbReference type="NCBI Taxonomy" id="84603"/>
    <lineage>
        <taxon>Eukaryota</taxon>
        <taxon>Fungi</taxon>
        <taxon>Dikarya</taxon>
        <taxon>Basidiomycota</taxon>
        <taxon>Agaricomycotina</taxon>
        <taxon>Agaricomycetes</taxon>
        <taxon>Agaricomycetidae</taxon>
        <taxon>Agaricales</taxon>
        <taxon>Agaricineae</taxon>
        <taxon>Strophariaceae</taxon>
        <taxon>Agrocybe</taxon>
    </lineage>
</organism>
<evidence type="ECO:0000313" key="5">
    <source>
        <dbReference type="Proteomes" id="UP001148786"/>
    </source>
</evidence>
<evidence type="ECO:0000256" key="1">
    <source>
        <dbReference type="SAM" id="MobiDB-lite"/>
    </source>
</evidence>
<dbReference type="InterPro" id="IPR000782">
    <property type="entry name" value="FAS1_domain"/>
</dbReference>
<dbReference type="Pfam" id="PF02469">
    <property type="entry name" value="Fasciclin"/>
    <property type="match status" value="2"/>
</dbReference>
<proteinExistence type="predicted"/>
<dbReference type="SMART" id="SM00554">
    <property type="entry name" value="FAS1"/>
    <property type="match status" value="2"/>
</dbReference>
<feature type="compositionally biased region" description="Polar residues" evidence="1">
    <location>
        <begin position="27"/>
        <end position="45"/>
    </location>
</feature>
<keyword evidence="2" id="KW-0732">Signal</keyword>
<dbReference type="AlphaFoldDB" id="A0A9W8N2H7"/>
<dbReference type="PANTHER" id="PTHR10900:SF122">
    <property type="entry name" value="FAS1 DOMAIN-CONTAINING PROTEIN"/>
    <property type="match status" value="1"/>
</dbReference>
<comment type="caution">
    <text evidence="4">The sequence shown here is derived from an EMBL/GenBank/DDBJ whole genome shotgun (WGS) entry which is preliminary data.</text>
</comment>
<keyword evidence="5" id="KW-1185">Reference proteome</keyword>
<feature type="region of interest" description="Disordered" evidence="1">
    <location>
        <begin position="27"/>
        <end position="63"/>
    </location>
</feature>
<accession>A0A9W8N2H7</accession>
<feature type="signal peptide" evidence="2">
    <location>
        <begin position="1"/>
        <end position="19"/>
    </location>
</feature>
<dbReference type="PANTHER" id="PTHR10900">
    <property type="entry name" value="PERIOSTIN-RELATED"/>
    <property type="match status" value="1"/>
</dbReference>
<dbReference type="PROSITE" id="PS50213">
    <property type="entry name" value="FAS1"/>
    <property type="match status" value="2"/>
</dbReference>
<feature type="domain" description="FAS1" evidence="3">
    <location>
        <begin position="64"/>
        <end position="255"/>
    </location>
</feature>
<protein>
    <recommendedName>
        <fullName evidence="3">FAS1 domain-containing protein</fullName>
    </recommendedName>
</protein>